<dbReference type="Gene3D" id="3.40.50.720">
    <property type="entry name" value="NAD(P)-binding Rossmann-like Domain"/>
    <property type="match status" value="1"/>
</dbReference>
<dbReference type="PANTHER" id="PTHR43618">
    <property type="entry name" value="7-ALPHA-HYDROXYSTEROID DEHYDROGENASE"/>
    <property type="match status" value="1"/>
</dbReference>
<dbReference type="OrthoDB" id="3819888at2759"/>
<evidence type="ECO:0000313" key="5">
    <source>
        <dbReference type="Proteomes" id="UP000193986"/>
    </source>
</evidence>
<sequence length="292" mass="30552">METPTFSINDMFSIAGQVAVVTGGGTGLGKAITNAFAINGAKVIITGRRLDVLQKTANDIGGDIICIQGDVSTKTGVEDIVAQISEKTSVVDTLVNCAGVAIPFRTPIQDHNDPDSVEKLLAGVIDADFEKQNAVNINGVYFMTTLLVPLLRKSSNPNVTIIASTAGILNTRMTGSLTYGISKAGAIHAATLLAGRLHPLKIRVNCICPGVFPSDMTGKNSGGYHFDLAEPMRKAAARSTLGRPGKPEEIAGPVVMLASKSGMYMNNALIIIDGGRSMVASINDGIRLPEDS</sequence>
<dbReference type="PANTHER" id="PTHR43618:SF4">
    <property type="entry name" value="SHORT CHAIN DEHYDROGENASE_REDUCTASE FAMILY (AFU_ORTHOLOGUE AFUA_7G04540)"/>
    <property type="match status" value="1"/>
</dbReference>
<dbReference type="InterPro" id="IPR036291">
    <property type="entry name" value="NAD(P)-bd_dom_sf"/>
</dbReference>
<evidence type="ECO:0000313" key="4">
    <source>
        <dbReference type="EMBL" id="ORY26775.1"/>
    </source>
</evidence>
<organism evidence="4 5">
    <name type="scientific">Naematelia encephala</name>
    <dbReference type="NCBI Taxonomy" id="71784"/>
    <lineage>
        <taxon>Eukaryota</taxon>
        <taxon>Fungi</taxon>
        <taxon>Dikarya</taxon>
        <taxon>Basidiomycota</taxon>
        <taxon>Agaricomycotina</taxon>
        <taxon>Tremellomycetes</taxon>
        <taxon>Tremellales</taxon>
        <taxon>Naemateliaceae</taxon>
        <taxon>Naematelia</taxon>
    </lineage>
</organism>
<proteinExistence type="inferred from homology"/>
<evidence type="ECO:0000256" key="3">
    <source>
        <dbReference type="ARBA" id="ARBA00023002"/>
    </source>
</evidence>
<keyword evidence="3" id="KW-0560">Oxidoreductase</keyword>
<name>A0A1Y2AY11_9TREE</name>
<gene>
    <name evidence="4" type="ORF">BCR39DRAFT_594661</name>
</gene>
<dbReference type="GO" id="GO:0016491">
    <property type="term" value="F:oxidoreductase activity"/>
    <property type="evidence" value="ECO:0007669"/>
    <property type="project" value="UniProtKB-KW"/>
</dbReference>
<dbReference type="InterPro" id="IPR002347">
    <property type="entry name" value="SDR_fam"/>
</dbReference>
<dbReference type="Proteomes" id="UP000193986">
    <property type="component" value="Unassembled WGS sequence"/>
</dbReference>
<dbReference type="InParanoid" id="A0A1Y2AY11"/>
<dbReference type="SUPFAM" id="SSF51735">
    <property type="entry name" value="NAD(P)-binding Rossmann-fold domains"/>
    <property type="match status" value="1"/>
</dbReference>
<keyword evidence="5" id="KW-1185">Reference proteome</keyword>
<dbReference type="EMBL" id="MCFC01000044">
    <property type="protein sequence ID" value="ORY26775.1"/>
    <property type="molecule type" value="Genomic_DNA"/>
</dbReference>
<protein>
    <submittedName>
        <fullName evidence="4">Putative short chain dehydrogenase/reductase</fullName>
    </submittedName>
</protein>
<evidence type="ECO:0000256" key="1">
    <source>
        <dbReference type="ARBA" id="ARBA00006484"/>
    </source>
</evidence>
<keyword evidence="2" id="KW-0521">NADP</keyword>
<dbReference type="InterPro" id="IPR052178">
    <property type="entry name" value="Sec_Metab_Biosynth_SDR"/>
</dbReference>
<reference evidence="4 5" key="1">
    <citation type="submission" date="2016-07" db="EMBL/GenBank/DDBJ databases">
        <title>Pervasive Adenine N6-methylation of Active Genes in Fungi.</title>
        <authorList>
            <consortium name="DOE Joint Genome Institute"/>
            <person name="Mondo S.J."/>
            <person name="Dannebaum R.O."/>
            <person name="Kuo R.C."/>
            <person name="Labutti K."/>
            <person name="Haridas S."/>
            <person name="Kuo A."/>
            <person name="Salamov A."/>
            <person name="Ahrendt S.R."/>
            <person name="Lipzen A."/>
            <person name="Sullivan W."/>
            <person name="Andreopoulos W.B."/>
            <person name="Clum A."/>
            <person name="Lindquist E."/>
            <person name="Daum C."/>
            <person name="Ramamoorthy G.K."/>
            <person name="Gryganskyi A."/>
            <person name="Culley D."/>
            <person name="Magnuson J.K."/>
            <person name="James T.Y."/>
            <person name="O'Malley M.A."/>
            <person name="Stajich J.E."/>
            <person name="Spatafora J.W."/>
            <person name="Visel A."/>
            <person name="Grigoriev I.V."/>
        </authorList>
    </citation>
    <scope>NUCLEOTIDE SEQUENCE [LARGE SCALE GENOMIC DNA]</scope>
    <source>
        <strain evidence="4 5">68-887.2</strain>
    </source>
</reference>
<dbReference type="AlphaFoldDB" id="A0A1Y2AY11"/>
<comment type="caution">
    <text evidence="4">The sequence shown here is derived from an EMBL/GenBank/DDBJ whole genome shotgun (WGS) entry which is preliminary data.</text>
</comment>
<accession>A0A1Y2AY11</accession>
<comment type="similarity">
    <text evidence="1">Belongs to the short-chain dehydrogenases/reductases (SDR) family.</text>
</comment>
<dbReference type="PRINTS" id="PR00081">
    <property type="entry name" value="GDHRDH"/>
</dbReference>
<evidence type="ECO:0000256" key="2">
    <source>
        <dbReference type="ARBA" id="ARBA00022857"/>
    </source>
</evidence>
<dbReference type="Pfam" id="PF00106">
    <property type="entry name" value="adh_short"/>
    <property type="match status" value="1"/>
</dbReference>
<dbReference type="STRING" id="71784.A0A1Y2AY11"/>